<comment type="caution">
    <text evidence="1">The sequence shown here is derived from an EMBL/GenBank/DDBJ whole genome shotgun (WGS) entry which is preliminary data.</text>
</comment>
<organism evidence="1 2">
    <name type="scientific">Pelagomonas calceolata</name>
    <dbReference type="NCBI Taxonomy" id="35677"/>
    <lineage>
        <taxon>Eukaryota</taxon>
        <taxon>Sar</taxon>
        <taxon>Stramenopiles</taxon>
        <taxon>Ochrophyta</taxon>
        <taxon>Pelagophyceae</taxon>
        <taxon>Pelagomonadales</taxon>
        <taxon>Pelagomonadaceae</taxon>
        <taxon>Pelagomonas</taxon>
    </lineage>
</organism>
<dbReference type="InterPro" id="IPR029044">
    <property type="entry name" value="Nucleotide-diphossugar_trans"/>
</dbReference>
<gene>
    <name evidence="1" type="ORF">PECAL_1P18620</name>
</gene>
<evidence type="ECO:0000313" key="1">
    <source>
        <dbReference type="EMBL" id="CAH0365422.1"/>
    </source>
</evidence>
<dbReference type="InterPro" id="IPR019734">
    <property type="entry name" value="TPR_rpt"/>
</dbReference>
<evidence type="ECO:0000313" key="2">
    <source>
        <dbReference type="Proteomes" id="UP000789595"/>
    </source>
</evidence>
<reference evidence="1" key="1">
    <citation type="submission" date="2021-11" db="EMBL/GenBank/DDBJ databases">
        <authorList>
            <consortium name="Genoscope - CEA"/>
            <person name="William W."/>
        </authorList>
    </citation>
    <scope>NUCLEOTIDE SEQUENCE</scope>
</reference>
<dbReference type="Gene3D" id="1.25.40.10">
    <property type="entry name" value="Tetratricopeptide repeat domain"/>
    <property type="match status" value="1"/>
</dbReference>
<dbReference type="OrthoDB" id="1658288at2759"/>
<proteinExistence type="predicted"/>
<dbReference type="SMART" id="SM00028">
    <property type="entry name" value="TPR"/>
    <property type="match status" value="2"/>
</dbReference>
<dbReference type="Proteomes" id="UP000789595">
    <property type="component" value="Unassembled WGS sequence"/>
</dbReference>
<protein>
    <recommendedName>
        <fullName evidence="3">Ubiquitin-like domain-containing protein</fullName>
    </recommendedName>
</protein>
<dbReference type="InterPro" id="IPR011990">
    <property type="entry name" value="TPR-like_helical_dom_sf"/>
</dbReference>
<dbReference type="SUPFAM" id="SSF48452">
    <property type="entry name" value="TPR-like"/>
    <property type="match status" value="1"/>
</dbReference>
<dbReference type="EMBL" id="CAKKNE010000001">
    <property type="protein sequence ID" value="CAH0365422.1"/>
    <property type="molecule type" value="Genomic_DNA"/>
</dbReference>
<keyword evidence="2" id="KW-1185">Reference proteome</keyword>
<dbReference type="SUPFAM" id="SSF53448">
    <property type="entry name" value="Nucleotide-diphospho-sugar transferases"/>
    <property type="match status" value="1"/>
</dbReference>
<sequence length="459" mass="50394">MAAQTDSLRKFAILASKAKMHAKAEELWQRLVDANNEDGAARYNLANAQSALGKLDAALTHYDAAIRETDDAALAKACRANASCACIKAQEPDRALQYCQEMDSPTALYNLNTALRQLGRQDEAIRITWAKILGDAPPKLRDYIQSRGRDRSITVVCVKWGAKYDATYVNKLARSCRRHLQGMGRLVCFTDDDAGLDDIVEARSLPTTTMKAWWLKAYLFSDTANLTGPVLYLDLDTVVCGDLSKIAALASGSRFATLGTAAMRNENRSGGYNSSVMAWTAPLYSEIWALLNEPGAYEVITNCVYKFDHWLEMVIEDARLVDGGVAEYASLTGPPSPQISVVCFPLTPKPHEVSDDWVRAAARGSATAASRRYVRVKRKNTTVFLNVEKSDSFGGIKAKLAEILGADAEKIHLFTSRDESTETVDTAFVDNFCESDVVVYMKMDGDKGIEVDEPPKPSA</sequence>
<evidence type="ECO:0008006" key="3">
    <source>
        <dbReference type="Google" id="ProtNLM"/>
    </source>
</evidence>
<dbReference type="AlphaFoldDB" id="A0A8J2WR45"/>
<name>A0A8J2WR45_9STRA</name>
<accession>A0A8J2WR45</accession>
<dbReference type="Gene3D" id="3.10.20.90">
    <property type="entry name" value="Phosphatidylinositol 3-kinase Catalytic Subunit, Chain A, domain 1"/>
    <property type="match status" value="1"/>
</dbReference>